<reference evidence="1" key="1">
    <citation type="submission" date="2021-06" db="EMBL/GenBank/DDBJ databases">
        <authorList>
            <person name="Kallberg Y."/>
            <person name="Tangrot J."/>
            <person name="Rosling A."/>
        </authorList>
    </citation>
    <scope>NUCLEOTIDE SEQUENCE</scope>
    <source>
        <strain evidence="1">MA461A</strain>
    </source>
</reference>
<comment type="caution">
    <text evidence="1">The sequence shown here is derived from an EMBL/GenBank/DDBJ whole genome shotgun (WGS) entry which is preliminary data.</text>
</comment>
<proteinExistence type="predicted"/>
<evidence type="ECO:0000313" key="2">
    <source>
        <dbReference type="Proteomes" id="UP000789920"/>
    </source>
</evidence>
<evidence type="ECO:0000313" key="1">
    <source>
        <dbReference type="EMBL" id="CAG8814059.1"/>
    </source>
</evidence>
<dbReference type="EMBL" id="CAJVQC010075704">
    <property type="protein sequence ID" value="CAG8814059.1"/>
    <property type="molecule type" value="Genomic_DNA"/>
</dbReference>
<protein>
    <submittedName>
        <fullName evidence="1">24433_t:CDS:1</fullName>
    </submittedName>
</protein>
<feature type="non-terminal residue" evidence="1">
    <location>
        <position position="1"/>
    </location>
</feature>
<organism evidence="1 2">
    <name type="scientific">Racocetra persica</name>
    <dbReference type="NCBI Taxonomy" id="160502"/>
    <lineage>
        <taxon>Eukaryota</taxon>
        <taxon>Fungi</taxon>
        <taxon>Fungi incertae sedis</taxon>
        <taxon>Mucoromycota</taxon>
        <taxon>Glomeromycotina</taxon>
        <taxon>Glomeromycetes</taxon>
        <taxon>Diversisporales</taxon>
        <taxon>Gigasporaceae</taxon>
        <taxon>Racocetra</taxon>
    </lineage>
</organism>
<dbReference type="Proteomes" id="UP000789920">
    <property type="component" value="Unassembled WGS sequence"/>
</dbReference>
<gene>
    <name evidence="1" type="ORF">RPERSI_LOCUS23906</name>
</gene>
<accession>A0ACA9RX79</accession>
<keyword evidence="2" id="KW-1185">Reference proteome</keyword>
<sequence length="57" mass="6831">DTKPLRGSYPNNLLLLNPDKIRIEDLKKKIWICNPLFQINICYPLYIRIYPDSIDRI</sequence>
<name>A0ACA9RX79_9GLOM</name>